<keyword evidence="3" id="KW-1185">Reference proteome</keyword>
<dbReference type="EMBL" id="BOQL01000021">
    <property type="protein sequence ID" value="GIM67149.1"/>
    <property type="molecule type" value="Genomic_DNA"/>
</dbReference>
<comment type="caution">
    <text evidence="2">The sequence shown here is derived from an EMBL/GenBank/DDBJ whole genome shotgun (WGS) entry which is preliminary data.</text>
</comment>
<dbReference type="Proteomes" id="UP000681340">
    <property type="component" value="Unassembled WGS sequence"/>
</dbReference>
<proteinExistence type="predicted"/>
<evidence type="ECO:0000313" key="3">
    <source>
        <dbReference type="Proteomes" id="UP000681340"/>
    </source>
</evidence>
<protein>
    <recommendedName>
        <fullName evidence="4">Asparagine synthase (Glutamine-hydrolysing)</fullName>
    </recommendedName>
</protein>
<evidence type="ECO:0000313" key="2">
    <source>
        <dbReference type="EMBL" id="GIM67149.1"/>
    </source>
</evidence>
<organism evidence="2 3">
    <name type="scientific">Actinoplanes auranticolor</name>
    <dbReference type="NCBI Taxonomy" id="47988"/>
    <lineage>
        <taxon>Bacteria</taxon>
        <taxon>Bacillati</taxon>
        <taxon>Actinomycetota</taxon>
        <taxon>Actinomycetes</taxon>
        <taxon>Micromonosporales</taxon>
        <taxon>Micromonosporaceae</taxon>
        <taxon>Actinoplanes</taxon>
    </lineage>
</organism>
<evidence type="ECO:0000256" key="1">
    <source>
        <dbReference type="SAM" id="MobiDB-lite"/>
    </source>
</evidence>
<name>A0A919SA56_9ACTN</name>
<accession>A0A919SA56</accession>
<evidence type="ECO:0008006" key="4">
    <source>
        <dbReference type="Google" id="ProtNLM"/>
    </source>
</evidence>
<gene>
    <name evidence="2" type="ORF">Aau02nite_26110</name>
</gene>
<dbReference type="AlphaFoldDB" id="A0A919SA56"/>
<reference evidence="2" key="1">
    <citation type="submission" date="2021-03" db="EMBL/GenBank/DDBJ databases">
        <title>Whole genome shotgun sequence of Actinoplanes auranticolor NBRC 12245.</title>
        <authorList>
            <person name="Komaki H."/>
            <person name="Tamura T."/>
        </authorList>
    </citation>
    <scope>NUCLEOTIDE SEQUENCE</scope>
    <source>
        <strain evidence="2">NBRC 12245</strain>
    </source>
</reference>
<sequence length="641" mass="69595">MYAVLAWFSERRDPAGTDAALRRWRAAVDPLIPDEYARRHFGGDDWGLEVLHTTTPGAYRWPILAEEGPVTAVSMGLPVGMDTTGGAIGLARRLLAGEEVHGDVVPPFTMLATEGGERFAIQQDWLGMGRVFTGSAGGITVFCTRPGPVADFLHGRREPDLDGWLAYTASGQFGGDLSPIRGVRLMSPGEHVTGQRHPAGGWRLTSRIRRSADDIVAEGVAAQKGGAEAAIQLAADGMLAVADSIFELYDDEIHIGLSGGKDSRVIAATFLAAGKPVNFSTNADFAAEGETATRLLEIVRESRGWKPDHRVFLAGEPADVLSEGLLERTRRLQSLYDFQFPSSYIERPATSRQLSMYRPASISGVGGELIVAYWYPADESTDLDMALGRQTAIDHLARSTPPRSMAPEALAREHERIGAIADHGATLGIQGQALGDYIYLVERDRRWFSPAYMHGVISPFLSPAVVAASFALTAAEKRRWAIHHGLLDRLVPEWQGVPFVKGAGHGQSTATAIWDGDGVKTMCDLLDTTGGPLTELIRPQAIRTALKHCVDGAHPGKRNATALRQFTYLAVATQALLPDEVRSTPPTTYARLTAPPKPKPKTPKTPPPPPSLIRKVGRRMRFIRRTALGRRVWSAVGKRVR</sequence>
<dbReference type="RefSeq" id="WP_212988619.1">
    <property type="nucleotide sequence ID" value="NZ_BAABEA010000019.1"/>
</dbReference>
<feature type="region of interest" description="Disordered" evidence="1">
    <location>
        <begin position="582"/>
        <end position="615"/>
    </location>
</feature>
<dbReference type="SUPFAM" id="SSF52402">
    <property type="entry name" value="Adenine nucleotide alpha hydrolases-like"/>
    <property type="match status" value="1"/>
</dbReference>